<evidence type="ECO:0000313" key="2">
    <source>
        <dbReference type="Proteomes" id="UP000478052"/>
    </source>
</evidence>
<keyword evidence="2" id="KW-1185">Reference proteome</keyword>
<sequence>MLEMKRRNIYILGDFWSADFRVIFVGVDKKIAGVGIIMNKDMRKRVNTDIQYNNRIISI</sequence>
<protein>
    <submittedName>
        <fullName evidence="1">Craniofacial development protein 2-like</fullName>
    </submittedName>
</protein>
<dbReference type="EMBL" id="VUJU01007293">
    <property type="protein sequence ID" value="KAF0746196.1"/>
    <property type="molecule type" value="Genomic_DNA"/>
</dbReference>
<proteinExistence type="predicted"/>
<organism evidence="1 2">
    <name type="scientific">Aphis craccivora</name>
    <name type="common">Cowpea aphid</name>
    <dbReference type="NCBI Taxonomy" id="307492"/>
    <lineage>
        <taxon>Eukaryota</taxon>
        <taxon>Metazoa</taxon>
        <taxon>Ecdysozoa</taxon>
        <taxon>Arthropoda</taxon>
        <taxon>Hexapoda</taxon>
        <taxon>Insecta</taxon>
        <taxon>Pterygota</taxon>
        <taxon>Neoptera</taxon>
        <taxon>Paraneoptera</taxon>
        <taxon>Hemiptera</taxon>
        <taxon>Sternorrhyncha</taxon>
        <taxon>Aphidomorpha</taxon>
        <taxon>Aphidoidea</taxon>
        <taxon>Aphididae</taxon>
        <taxon>Aphidini</taxon>
        <taxon>Aphis</taxon>
        <taxon>Aphis</taxon>
    </lineage>
</organism>
<name>A0A6G0XZQ5_APHCR</name>
<accession>A0A6G0XZQ5</accession>
<gene>
    <name evidence="1" type="ORF">FWK35_00024092</name>
</gene>
<dbReference type="Proteomes" id="UP000478052">
    <property type="component" value="Unassembled WGS sequence"/>
</dbReference>
<comment type="caution">
    <text evidence="1">The sequence shown here is derived from an EMBL/GenBank/DDBJ whole genome shotgun (WGS) entry which is preliminary data.</text>
</comment>
<reference evidence="1 2" key="1">
    <citation type="submission" date="2019-08" db="EMBL/GenBank/DDBJ databases">
        <title>Whole genome of Aphis craccivora.</title>
        <authorList>
            <person name="Voronova N.V."/>
            <person name="Shulinski R.S."/>
            <person name="Bandarenka Y.V."/>
            <person name="Zhorov D.G."/>
            <person name="Warner D."/>
        </authorList>
    </citation>
    <scope>NUCLEOTIDE SEQUENCE [LARGE SCALE GENOMIC DNA]</scope>
    <source>
        <strain evidence="1">180601</strain>
        <tissue evidence="1">Whole Body</tissue>
    </source>
</reference>
<dbReference type="AlphaFoldDB" id="A0A6G0XZQ5"/>
<evidence type="ECO:0000313" key="1">
    <source>
        <dbReference type="EMBL" id="KAF0746196.1"/>
    </source>
</evidence>